<gene>
    <name evidence="1" type="ordered locus">Os01g0387732</name>
</gene>
<evidence type="ECO:0000313" key="2">
    <source>
        <dbReference type="Proteomes" id="UP000000763"/>
    </source>
</evidence>
<evidence type="ECO:0000313" key="1">
    <source>
        <dbReference type="EMBL" id="BAH91087.1"/>
    </source>
</evidence>
<reference evidence="1 2" key="1">
    <citation type="journal article" date="2005" name="Nature">
        <title>The map-based sequence of the rice genome.</title>
        <authorList>
            <consortium name="International rice genome sequencing project (IRGSP)"/>
            <person name="Matsumoto T."/>
            <person name="Wu J."/>
            <person name="Kanamori H."/>
            <person name="Katayose Y."/>
            <person name="Fujisawa M."/>
            <person name="Namiki N."/>
            <person name="Mizuno H."/>
            <person name="Yamamoto K."/>
            <person name="Antonio B.A."/>
            <person name="Baba T."/>
            <person name="Sakata K."/>
            <person name="Nagamura Y."/>
            <person name="Aoki H."/>
            <person name="Arikawa K."/>
            <person name="Arita K."/>
            <person name="Bito T."/>
            <person name="Chiden Y."/>
            <person name="Fujitsuka N."/>
            <person name="Fukunaka R."/>
            <person name="Hamada M."/>
            <person name="Harada C."/>
            <person name="Hayashi A."/>
            <person name="Hijishita S."/>
            <person name="Honda M."/>
            <person name="Hosokawa S."/>
            <person name="Ichikawa Y."/>
            <person name="Idonuma A."/>
            <person name="Iijima M."/>
            <person name="Ikeda M."/>
            <person name="Ikeno M."/>
            <person name="Ito K."/>
            <person name="Ito S."/>
            <person name="Ito T."/>
            <person name="Ito Y."/>
            <person name="Ito Y."/>
            <person name="Iwabuchi A."/>
            <person name="Kamiya K."/>
            <person name="Karasawa W."/>
            <person name="Kurita K."/>
            <person name="Katagiri S."/>
            <person name="Kikuta A."/>
            <person name="Kobayashi H."/>
            <person name="Kobayashi N."/>
            <person name="Machita K."/>
            <person name="Maehara T."/>
            <person name="Masukawa M."/>
            <person name="Mizubayashi T."/>
            <person name="Mukai Y."/>
            <person name="Nagasaki H."/>
            <person name="Nagata Y."/>
            <person name="Naito S."/>
            <person name="Nakashima M."/>
            <person name="Nakama Y."/>
            <person name="Nakamichi Y."/>
            <person name="Nakamura M."/>
            <person name="Meguro A."/>
            <person name="Negishi M."/>
            <person name="Ohta I."/>
            <person name="Ohta T."/>
            <person name="Okamoto M."/>
            <person name="Ono N."/>
            <person name="Saji S."/>
            <person name="Sakaguchi M."/>
            <person name="Sakai K."/>
            <person name="Shibata M."/>
            <person name="Shimokawa T."/>
            <person name="Song J."/>
            <person name="Takazaki Y."/>
            <person name="Terasawa K."/>
            <person name="Tsugane M."/>
            <person name="Tsuji K."/>
            <person name="Ueda S."/>
            <person name="Waki K."/>
            <person name="Yamagata H."/>
            <person name="Yamamoto M."/>
            <person name="Yamamoto S."/>
            <person name="Yamane H."/>
            <person name="Yoshiki S."/>
            <person name="Yoshihara R."/>
            <person name="Yukawa K."/>
            <person name="Zhong H."/>
            <person name="Yano M."/>
            <person name="Yuan Q."/>
            <person name="Ouyang S."/>
            <person name="Liu J."/>
            <person name="Jones K.M."/>
            <person name="Gansberger K."/>
            <person name="Moffat K."/>
            <person name="Hill J."/>
            <person name="Bera J."/>
            <person name="Fadrosh D."/>
            <person name="Jin S."/>
            <person name="Johri S."/>
            <person name="Kim M."/>
            <person name="Overton L."/>
            <person name="Reardon M."/>
            <person name="Tsitrin T."/>
            <person name="Vuong H."/>
            <person name="Weaver B."/>
            <person name="Ciecko A."/>
            <person name="Tallon L."/>
            <person name="Jackson J."/>
            <person name="Pai G."/>
            <person name="Aken S.V."/>
            <person name="Utterback T."/>
            <person name="Reidmuller S."/>
            <person name="Feldblyum T."/>
            <person name="Hsiao J."/>
            <person name="Zismann V."/>
            <person name="Iobst S."/>
            <person name="de Vazeille A.R."/>
            <person name="Buell C.R."/>
            <person name="Ying K."/>
            <person name="Li Y."/>
            <person name="Lu T."/>
            <person name="Huang Y."/>
            <person name="Zhao Q."/>
            <person name="Feng Q."/>
            <person name="Zhang L."/>
            <person name="Zhu J."/>
            <person name="Weng Q."/>
            <person name="Mu J."/>
            <person name="Lu Y."/>
            <person name="Fan D."/>
            <person name="Liu Y."/>
            <person name="Guan J."/>
            <person name="Zhang Y."/>
            <person name="Yu S."/>
            <person name="Liu X."/>
            <person name="Zhang Y."/>
            <person name="Hong G."/>
            <person name="Han B."/>
            <person name="Choisne N."/>
            <person name="Demange N."/>
            <person name="Orjeda G."/>
            <person name="Samain S."/>
            <person name="Cattolico L."/>
            <person name="Pelletier E."/>
            <person name="Couloux A."/>
            <person name="Segurens B."/>
            <person name="Wincker P."/>
            <person name="D'Hont A."/>
            <person name="Scarpelli C."/>
            <person name="Weissenbach J."/>
            <person name="Salanoubat M."/>
            <person name="Quetier F."/>
            <person name="Yu Y."/>
            <person name="Kim H.R."/>
            <person name="Rambo T."/>
            <person name="Currie J."/>
            <person name="Collura K."/>
            <person name="Luo M."/>
            <person name="Yang T."/>
            <person name="Ammiraju J.S.S."/>
            <person name="Engler F."/>
            <person name="Soderlund C."/>
            <person name="Wing R.A."/>
            <person name="Palmer L.E."/>
            <person name="de la Bastide M."/>
            <person name="Spiegel L."/>
            <person name="Nascimento L."/>
            <person name="Zutavern T."/>
            <person name="O'Shaughnessy A."/>
            <person name="Dike S."/>
            <person name="Dedhia N."/>
            <person name="Preston R."/>
            <person name="Balija V."/>
            <person name="McCombie W.R."/>
            <person name="Chow T."/>
            <person name="Chen H."/>
            <person name="Chung M."/>
            <person name="Chen C."/>
            <person name="Shaw J."/>
            <person name="Wu H."/>
            <person name="Hsiao K."/>
            <person name="Chao Y."/>
            <person name="Chu M."/>
            <person name="Cheng C."/>
            <person name="Hour A."/>
            <person name="Lee P."/>
            <person name="Lin S."/>
            <person name="Lin Y."/>
            <person name="Liou J."/>
            <person name="Liu S."/>
            <person name="Hsing Y."/>
            <person name="Raghuvanshi S."/>
            <person name="Mohanty A."/>
            <person name="Bharti A.K."/>
            <person name="Gaur A."/>
            <person name="Gupta V."/>
            <person name="Kumar D."/>
            <person name="Ravi V."/>
            <person name="Vij S."/>
            <person name="Kapur A."/>
            <person name="Khurana P."/>
            <person name="Khurana P."/>
            <person name="Khurana J.P."/>
            <person name="Tyagi A.K."/>
            <person name="Gaikwad K."/>
            <person name="Singh A."/>
            <person name="Dalal V."/>
            <person name="Srivastava S."/>
            <person name="Dixit A."/>
            <person name="Pal A.K."/>
            <person name="Ghazi I.A."/>
            <person name="Yadav M."/>
            <person name="Pandit A."/>
            <person name="Bhargava A."/>
            <person name="Sureshbabu K."/>
            <person name="Batra K."/>
            <person name="Sharma T.R."/>
            <person name="Mohapatra T."/>
            <person name="Singh N.K."/>
            <person name="Messing J."/>
            <person name="Nelson A.B."/>
            <person name="Fuks G."/>
            <person name="Kavchok S."/>
            <person name="Keizer G."/>
            <person name="Linton E."/>
            <person name="Llaca V."/>
            <person name="Song R."/>
            <person name="Tanyolac B."/>
            <person name="Young S."/>
            <person name="Ho-Il K."/>
            <person name="Hahn J.H."/>
            <person name="Sangsakoo G."/>
            <person name="Vanavichit A."/>
            <person name="de Mattos Luiz.A.T."/>
            <person name="Zimmer P.D."/>
            <person name="Malone G."/>
            <person name="Dellagostin O."/>
            <person name="de Oliveira A.C."/>
            <person name="Bevan M."/>
            <person name="Bancroft I."/>
            <person name="Minx P."/>
            <person name="Cordum H."/>
            <person name="Wilson R."/>
            <person name="Cheng Z."/>
            <person name="Jin W."/>
            <person name="Jiang J."/>
            <person name="Leong S.A."/>
            <person name="Iwama H."/>
            <person name="Gojobori T."/>
            <person name="Itoh T."/>
            <person name="Niimura Y."/>
            <person name="Fujii Y."/>
            <person name="Habara T."/>
            <person name="Sakai H."/>
            <person name="Sato Y."/>
            <person name="Wilson G."/>
            <person name="Kumar K."/>
            <person name="McCouch S."/>
            <person name="Juretic N."/>
            <person name="Hoen D."/>
            <person name="Wright S."/>
            <person name="Bruskiewich R."/>
            <person name="Bureau T."/>
            <person name="Miyao A."/>
            <person name="Hirochika H."/>
            <person name="Nishikawa T."/>
            <person name="Kadowaki K."/>
            <person name="Sugiura M."/>
            <person name="Burr B."/>
            <person name="Sasaki T."/>
        </authorList>
    </citation>
    <scope>NUCLEOTIDE SEQUENCE [LARGE SCALE GENOMIC DNA]</scope>
    <source>
        <strain evidence="2">cv. Nipponbare</strain>
    </source>
</reference>
<proteinExistence type="predicted"/>
<accession>C7IXA1</accession>
<protein>
    <submittedName>
        <fullName evidence="1">Os01g0387732 protein</fullName>
    </submittedName>
</protein>
<reference evidence="2" key="2">
    <citation type="journal article" date="2008" name="Nucleic Acids Res.">
        <title>The rice annotation project database (RAP-DB): 2008 update.</title>
        <authorList>
            <consortium name="The rice annotation project (RAP)"/>
        </authorList>
    </citation>
    <scope>GENOME REANNOTATION</scope>
    <source>
        <strain evidence="2">cv. Nipponbare</strain>
    </source>
</reference>
<dbReference type="AlphaFoldDB" id="C7IXA1"/>
<name>C7IXA1_ORYSJ</name>
<organism evidence="1 2">
    <name type="scientific">Oryza sativa subsp. japonica</name>
    <name type="common">Rice</name>
    <dbReference type="NCBI Taxonomy" id="39947"/>
    <lineage>
        <taxon>Eukaryota</taxon>
        <taxon>Viridiplantae</taxon>
        <taxon>Streptophyta</taxon>
        <taxon>Embryophyta</taxon>
        <taxon>Tracheophyta</taxon>
        <taxon>Spermatophyta</taxon>
        <taxon>Magnoliopsida</taxon>
        <taxon>Liliopsida</taxon>
        <taxon>Poales</taxon>
        <taxon>Poaceae</taxon>
        <taxon>BOP clade</taxon>
        <taxon>Oryzoideae</taxon>
        <taxon>Oryzeae</taxon>
        <taxon>Oryzinae</taxon>
        <taxon>Oryza</taxon>
        <taxon>Oryza sativa</taxon>
    </lineage>
</organism>
<dbReference type="Proteomes" id="UP000000763">
    <property type="component" value="Chromosome 1"/>
</dbReference>
<dbReference type="EMBL" id="AP008207">
    <property type="protein sequence ID" value="BAH91087.1"/>
    <property type="molecule type" value="Genomic_DNA"/>
</dbReference>
<sequence>MLNIYSNNQQKVVNRDLGHIEDEWLFMRVWIPLLQ</sequence>
<dbReference type="KEGG" id="dosa:Os01g0387732"/>